<feature type="compositionally biased region" description="Basic and acidic residues" evidence="1">
    <location>
        <begin position="75"/>
        <end position="86"/>
    </location>
</feature>
<gene>
    <name evidence="3" type="ORF">GRX03_11995</name>
</gene>
<keyword evidence="4" id="KW-1185">Reference proteome</keyword>
<evidence type="ECO:0000313" key="3">
    <source>
        <dbReference type="EMBL" id="MXR52321.1"/>
    </source>
</evidence>
<feature type="domain" description="RNA polymerase sigma factor 70 region 4 type 2" evidence="2">
    <location>
        <begin position="25"/>
        <end position="72"/>
    </location>
</feature>
<name>A0A6B0TAR5_9EURY</name>
<feature type="region of interest" description="Disordered" evidence="1">
    <location>
        <begin position="1"/>
        <end position="33"/>
    </location>
</feature>
<dbReference type="OrthoDB" id="318346at2157"/>
<reference evidence="3 4" key="1">
    <citation type="submission" date="2019-12" db="EMBL/GenBank/DDBJ databases">
        <title>Isolation and characterization of three novel carbon monoxide-oxidizing members of Halobacteria from salione crusts and soils.</title>
        <authorList>
            <person name="Myers M.R."/>
            <person name="King G.M."/>
        </authorList>
    </citation>
    <scope>NUCLEOTIDE SEQUENCE [LARGE SCALE GENOMIC DNA]</scope>
    <source>
        <strain evidence="3 4">WSH3</strain>
    </source>
</reference>
<organism evidence="3 4">
    <name type="scientific">Halovenus carboxidivorans</name>
    <dbReference type="NCBI Taxonomy" id="2692199"/>
    <lineage>
        <taxon>Archaea</taxon>
        <taxon>Methanobacteriati</taxon>
        <taxon>Methanobacteriota</taxon>
        <taxon>Stenosarchaea group</taxon>
        <taxon>Halobacteria</taxon>
        <taxon>Halobacteriales</taxon>
        <taxon>Haloarculaceae</taxon>
        <taxon>Halovenus</taxon>
    </lineage>
</organism>
<dbReference type="Proteomes" id="UP000466535">
    <property type="component" value="Unassembled WGS sequence"/>
</dbReference>
<dbReference type="Gene3D" id="1.10.10.10">
    <property type="entry name" value="Winged helix-like DNA-binding domain superfamily/Winged helix DNA-binding domain"/>
    <property type="match status" value="1"/>
</dbReference>
<accession>A0A6B0TAR5</accession>
<dbReference type="EMBL" id="WUUT01000004">
    <property type="protein sequence ID" value="MXR52321.1"/>
    <property type="molecule type" value="Genomic_DNA"/>
</dbReference>
<dbReference type="SUPFAM" id="SSF88659">
    <property type="entry name" value="Sigma3 and sigma4 domains of RNA polymerase sigma factors"/>
    <property type="match status" value="1"/>
</dbReference>
<dbReference type="RefSeq" id="WP_159764442.1">
    <property type="nucleotide sequence ID" value="NZ_WUUT01000004.1"/>
</dbReference>
<sequence>MSETNRTGREARTEPEVPPADKRPALDELTESEREVFETVEMGEPGVREFARETERHPSTVQTLLRRARLKIELAEARDDGGETSHPHAGVGSQ</sequence>
<evidence type="ECO:0000259" key="2">
    <source>
        <dbReference type="Pfam" id="PF08281"/>
    </source>
</evidence>
<feature type="region of interest" description="Disordered" evidence="1">
    <location>
        <begin position="75"/>
        <end position="94"/>
    </location>
</feature>
<dbReference type="GO" id="GO:0003677">
    <property type="term" value="F:DNA binding"/>
    <property type="evidence" value="ECO:0007669"/>
    <property type="project" value="InterPro"/>
</dbReference>
<dbReference type="GO" id="GO:0016987">
    <property type="term" value="F:sigma factor activity"/>
    <property type="evidence" value="ECO:0007669"/>
    <property type="project" value="InterPro"/>
</dbReference>
<evidence type="ECO:0000256" key="1">
    <source>
        <dbReference type="SAM" id="MobiDB-lite"/>
    </source>
</evidence>
<dbReference type="GO" id="GO:0006352">
    <property type="term" value="P:DNA-templated transcription initiation"/>
    <property type="evidence" value="ECO:0007669"/>
    <property type="project" value="InterPro"/>
</dbReference>
<dbReference type="Pfam" id="PF08281">
    <property type="entry name" value="Sigma70_r4_2"/>
    <property type="match status" value="1"/>
</dbReference>
<dbReference type="AlphaFoldDB" id="A0A6B0TAR5"/>
<protein>
    <recommendedName>
        <fullName evidence="2">RNA polymerase sigma factor 70 region 4 type 2 domain-containing protein</fullName>
    </recommendedName>
</protein>
<dbReference type="InterPro" id="IPR013249">
    <property type="entry name" value="RNA_pol_sigma70_r4_t2"/>
</dbReference>
<comment type="caution">
    <text evidence="3">The sequence shown here is derived from an EMBL/GenBank/DDBJ whole genome shotgun (WGS) entry which is preliminary data.</text>
</comment>
<proteinExistence type="predicted"/>
<dbReference type="InterPro" id="IPR036388">
    <property type="entry name" value="WH-like_DNA-bd_sf"/>
</dbReference>
<evidence type="ECO:0000313" key="4">
    <source>
        <dbReference type="Proteomes" id="UP000466535"/>
    </source>
</evidence>
<dbReference type="InterPro" id="IPR013324">
    <property type="entry name" value="RNA_pol_sigma_r3/r4-like"/>
</dbReference>